<evidence type="ECO:0000313" key="1">
    <source>
        <dbReference type="EMBL" id="CAK5084981.1"/>
    </source>
</evidence>
<evidence type="ECO:0000313" key="2">
    <source>
        <dbReference type="Proteomes" id="UP001497535"/>
    </source>
</evidence>
<gene>
    <name evidence="1" type="ORF">MENTE1834_LOCUS32398</name>
</gene>
<keyword evidence="2" id="KW-1185">Reference proteome</keyword>
<name>A0ACB1A0N2_MELEN</name>
<dbReference type="EMBL" id="CAVMJV010000055">
    <property type="protein sequence ID" value="CAK5084981.1"/>
    <property type="molecule type" value="Genomic_DNA"/>
</dbReference>
<accession>A0ACB1A0N2</accession>
<comment type="caution">
    <text evidence="1">The sequence shown here is derived from an EMBL/GenBank/DDBJ whole genome shotgun (WGS) entry which is preliminary data.</text>
</comment>
<organism evidence="1 2">
    <name type="scientific">Meloidogyne enterolobii</name>
    <name type="common">Root-knot nematode worm</name>
    <name type="synonym">Meloidogyne mayaguensis</name>
    <dbReference type="NCBI Taxonomy" id="390850"/>
    <lineage>
        <taxon>Eukaryota</taxon>
        <taxon>Metazoa</taxon>
        <taxon>Ecdysozoa</taxon>
        <taxon>Nematoda</taxon>
        <taxon>Chromadorea</taxon>
        <taxon>Rhabditida</taxon>
        <taxon>Tylenchina</taxon>
        <taxon>Tylenchomorpha</taxon>
        <taxon>Tylenchoidea</taxon>
        <taxon>Meloidogynidae</taxon>
        <taxon>Meloidogyninae</taxon>
        <taxon>Meloidogyne</taxon>
    </lineage>
</organism>
<protein>
    <submittedName>
        <fullName evidence="1">Uncharacterized protein</fullName>
    </submittedName>
</protein>
<dbReference type="Proteomes" id="UP001497535">
    <property type="component" value="Unassembled WGS sequence"/>
</dbReference>
<proteinExistence type="predicted"/>
<reference evidence="1" key="1">
    <citation type="submission" date="2023-11" db="EMBL/GenBank/DDBJ databases">
        <authorList>
            <person name="Poullet M."/>
        </authorList>
    </citation>
    <scope>NUCLEOTIDE SEQUENCE</scope>
    <source>
        <strain evidence="1">E1834</strain>
    </source>
</reference>
<sequence>MRSIGGKIIITAVLLVIIFEFDVVSCTRPGGRQRVQVNMRAKFIISILWTLIFFINFQKPNMFGPKRV</sequence>